<dbReference type="EMBL" id="CP021355">
    <property type="protein sequence ID" value="AWK76001.1"/>
    <property type="molecule type" value="Genomic_DNA"/>
</dbReference>
<dbReference type="Gene3D" id="3.30.499.10">
    <property type="entry name" value="Aconitase, domain 3"/>
    <property type="match status" value="1"/>
</dbReference>
<organism evidence="2 3">
    <name type="scientific">Rhodococcus oxybenzonivorans</name>
    <dbReference type="NCBI Taxonomy" id="1990687"/>
    <lineage>
        <taxon>Bacteria</taxon>
        <taxon>Bacillati</taxon>
        <taxon>Actinomycetota</taxon>
        <taxon>Actinomycetes</taxon>
        <taxon>Mycobacteriales</taxon>
        <taxon>Nocardiaceae</taxon>
        <taxon>Rhodococcus</taxon>
    </lineage>
</organism>
<dbReference type="InterPro" id="IPR015931">
    <property type="entry name" value="Acnase/IPM_dHydase_lsu_aba_1/3"/>
</dbReference>
<proteinExistence type="predicted"/>
<gene>
    <name evidence="2" type="ORF">CBI38_30845</name>
</gene>
<keyword evidence="3" id="KW-1185">Reference proteome</keyword>
<evidence type="ECO:0000313" key="3">
    <source>
        <dbReference type="Proteomes" id="UP000245711"/>
    </source>
</evidence>
<dbReference type="Proteomes" id="UP000245711">
    <property type="component" value="Plasmid pRB98"/>
</dbReference>
<dbReference type="AlphaFoldDB" id="A0A2S2C533"/>
<geneLocation type="plasmid" evidence="3">
    <name>prb98</name>
</geneLocation>
<keyword evidence="1" id="KW-0408">Iron</keyword>
<accession>A0A2S2C533</accession>
<keyword evidence="2" id="KW-0614">Plasmid</keyword>
<sequence length="120" mass="13296">MRGAGTAPGVFHRTAADHLWECRRAACRSTIERAVSSNPSVMICGACWRRRPYSGTAANRGRRRHCLRERVWSPNTAERAGRLPQLERLGFGLVGYGYTTCTENSGPLAGQRECEQFPTG</sequence>
<dbReference type="KEGG" id="roz:CBI38_30845"/>
<protein>
    <submittedName>
        <fullName evidence="2">Aconitate hydratase</fullName>
    </submittedName>
</protein>
<reference evidence="2 3" key="1">
    <citation type="submission" date="2017-05" db="EMBL/GenBank/DDBJ databases">
        <title>Isolation of Rhodococcus sp. S2-17 biodegrading of BP-3.</title>
        <authorList>
            <person name="Lee Y."/>
            <person name="Kim K.H."/>
            <person name="Chun B.H."/>
            <person name="Jung H.S."/>
            <person name="Jeon C.O."/>
        </authorList>
    </citation>
    <scope>NUCLEOTIDE SEQUENCE [LARGE SCALE GENOMIC DNA]</scope>
    <source>
        <strain evidence="2 3">S2-17</strain>
        <plasmid evidence="3">prb98</plasmid>
    </source>
</reference>
<evidence type="ECO:0000256" key="1">
    <source>
        <dbReference type="ARBA" id="ARBA00023004"/>
    </source>
</evidence>
<name>A0A2S2C533_9NOCA</name>
<evidence type="ECO:0000313" key="2">
    <source>
        <dbReference type="EMBL" id="AWK76001.1"/>
    </source>
</evidence>